<gene>
    <name evidence="2" type="ORF">EBO34_16990</name>
</gene>
<proteinExistence type="predicted"/>
<evidence type="ECO:0000313" key="2">
    <source>
        <dbReference type="EMBL" id="RNA66898.1"/>
    </source>
</evidence>
<accession>A0A3M7TNC8</accession>
<sequence>MTFFIIGFVLFLSGIRVSTLMTTTWVAVGTMMAVGGGWMMGSSLPRKGKRKERGGLACCLFTEK</sequence>
<dbReference type="RefSeq" id="WP_122900799.1">
    <property type="nucleotide sequence ID" value="NZ_RHIB01000003.1"/>
</dbReference>
<dbReference type="AlphaFoldDB" id="A0A3M7TNC8"/>
<keyword evidence="1" id="KW-0812">Transmembrane</keyword>
<evidence type="ECO:0000313" key="3">
    <source>
        <dbReference type="Proteomes" id="UP000278746"/>
    </source>
</evidence>
<keyword evidence="3" id="KW-1185">Reference proteome</keyword>
<reference evidence="2 3" key="1">
    <citation type="submission" date="2018-10" db="EMBL/GenBank/DDBJ databases">
        <title>Bacillus Keqinensis sp. nov., a moderately halophilic bacterium isolated from a saline-alkaline lake.</title>
        <authorList>
            <person name="Wang H."/>
        </authorList>
    </citation>
    <scope>NUCLEOTIDE SEQUENCE [LARGE SCALE GENOMIC DNA]</scope>
    <source>
        <strain evidence="2 3">KQ-3</strain>
    </source>
</reference>
<dbReference type="Proteomes" id="UP000278746">
    <property type="component" value="Unassembled WGS sequence"/>
</dbReference>
<comment type="caution">
    <text evidence="2">The sequence shown here is derived from an EMBL/GenBank/DDBJ whole genome shotgun (WGS) entry which is preliminary data.</text>
</comment>
<name>A0A3M7TNC8_9BACI</name>
<organism evidence="2 3">
    <name type="scientific">Alteribacter keqinensis</name>
    <dbReference type="NCBI Taxonomy" id="2483800"/>
    <lineage>
        <taxon>Bacteria</taxon>
        <taxon>Bacillati</taxon>
        <taxon>Bacillota</taxon>
        <taxon>Bacilli</taxon>
        <taxon>Bacillales</taxon>
        <taxon>Bacillaceae</taxon>
        <taxon>Alteribacter</taxon>
    </lineage>
</organism>
<evidence type="ECO:0000256" key="1">
    <source>
        <dbReference type="SAM" id="Phobius"/>
    </source>
</evidence>
<keyword evidence="1" id="KW-1133">Transmembrane helix</keyword>
<protein>
    <submittedName>
        <fullName evidence="2">Uncharacterized protein</fullName>
    </submittedName>
</protein>
<feature type="transmembrane region" description="Helical" evidence="1">
    <location>
        <begin position="26"/>
        <end position="44"/>
    </location>
</feature>
<dbReference type="EMBL" id="RHIB01000003">
    <property type="protein sequence ID" value="RNA66898.1"/>
    <property type="molecule type" value="Genomic_DNA"/>
</dbReference>
<keyword evidence="1" id="KW-0472">Membrane</keyword>